<keyword evidence="3" id="KW-1185">Reference proteome</keyword>
<evidence type="ECO:0000256" key="1">
    <source>
        <dbReference type="SAM" id="MobiDB-lite"/>
    </source>
</evidence>
<dbReference type="Proteomes" id="UP000278085">
    <property type="component" value="Unassembled WGS sequence"/>
</dbReference>
<dbReference type="RefSeq" id="WP_126073143.1">
    <property type="nucleotide sequence ID" value="NZ_CP051166.1"/>
</dbReference>
<sequence length="64" mass="7019">MNTPPPRFHSDRRMPSRQPAYGSAPREAAGGEPGTPVDQDIVAGASLRALRDLAEEPAWRTRHI</sequence>
<name>A0A430HQH8_9BURK</name>
<accession>A0A430HQH8</accession>
<reference evidence="2 3" key="1">
    <citation type="submission" date="2018-12" db="EMBL/GenBank/DDBJ databases">
        <authorList>
            <person name="Yang E."/>
        </authorList>
    </citation>
    <scope>NUCLEOTIDE SEQUENCE [LARGE SCALE GENOMIC DNA]</scope>
    <source>
        <strain evidence="2 3">SOD</strain>
    </source>
</reference>
<evidence type="ECO:0000313" key="3">
    <source>
        <dbReference type="Proteomes" id="UP000278085"/>
    </source>
</evidence>
<feature type="region of interest" description="Disordered" evidence="1">
    <location>
        <begin position="1"/>
        <end position="39"/>
    </location>
</feature>
<gene>
    <name evidence="2" type="ORF">EJB06_06170</name>
</gene>
<dbReference type="AlphaFoldDB" id="A0A430HQH8"/>
<comment type="caution">
    <text evidence="2">The sequence shown here is derived from an EMBL/GenBank/DDBJ whole genome shotgun (WGS) entry which is preliminary data.</text>
</comment>
<organism evidence="2 3">
    <name type="scientific">Massilia atriviolacea</name>
    <dbReference type="NCBI Taxonomy" id="2495579"/>
    <lineage>
        <taxon>Bacteria</taxon>
        <taxon>Pseudomonadati</taxon>
        <taxon>Pseudomonadota</taxon>
        <taxon>Betaproteobacteria</taxon>
        <taxon>Burkholderiales</taxon>
        <taxon>Oxalobacteraceae</taxon>
        <taxon>Telluria group</taxon>
        <taxon>Massilia</taxon>
    </lineage>
</organism>
<dbReference type="EMBL" id="RXLQ01000003">
    <property type="protein sequence ID" value="RSZ59781.1"/>
    <property type="molecule type" value="Genomic_DNA"/>
</dbReference>
<protein>
    <submittedName>
        <fullName evidence="2">Uncharacterized protein</fullName>
    </submittedName>
</protein>
<evidence type="ECO:0000313" key="2">
    <source>
        <dbReference type="EMBL" id="RSZ59781.1"/>
    </source>
</evidence>
<proteinExistence type="predicted"/>